<accession>A0A934X1H7</accession>
<dbReference type="InterPro" id="IPR051782">
    <property type="entry name" value="ABC_Transporter_VariousFunc"/>
</dbReference>
<evidence type="ECO:0000256" key="3">
    <source>
        <dbReference type="ARBA" id="ARBA00022840"/>
    </source>
</evidence>
<reference evidence="5" key="1">
    <citation type="submission" date="2021-01" db="EMBL/GenBank/DDBJ databases">
        <title>Marivirga aurantiaca sp. nov., isolated from intertidal surface sediments.</title>
        <authorList>
            <person name="Zhang M."/>
        </authorList>
    </citation>
    <scope>NUCLEOTIDE SEQUENCE</scope>
    <source>
        <strain evidence="5">S37H4</strain>
    </source>
</reference>
<dbReference type="RefSeq" id="WP_201432280.1">
    <property type="nucleotide sequence ID" value="NZ_JAEQBW010000009.1"/>
</dbReference>
<dbReference type="AlphaFoldDB" id="A0A934X1H7"/>
<keyword evidence="1" id="KW-0813">Transport</keyword>
<keyword evidence="3 5" id="KW-0067">ATP-binding</keyword>
<sequence>MLSISNLKKTYKENTVLNIPALEIPQGQSFGLIGNNGAGKTTLFRIILDLIRATEGSVTIDNQDVSKTEDWKKFTGSFIDEKFLIGYLTPEEYFDFLAEVYALSKVDLETFLQQFKELFNDEIFGHKKYIRDLSKGNKKKLGVTAALIGSPNIVLLDEPFENLDPTSQIRLKKIIAQYKKDKNVTFLISSHDLNHVTEISERIVALEKGEIIKDLSVNERTLEELNEYFQSNAYAEVVE</sequence>
<proteinExistence type="predicted"/>
<keyword evidence="6" id="KW-1185">Reference proteome</keyword>
<dbReference type="GO" id="GO:0016887">
    <property type="term" value="F:ATP hydrolysis activity"/>
    <property type="evidence" value="ECO:0007669"/>
    <property type="project" value="InterPro"/>
</dbReference>
<dbReference type="InterPro" id="IPR003439">
    <property type="entry name" value="ABC_transporter-like_ATP-bd"/>
</dbReference>
<keyword evidence="2" id="KW-0547">Nucleotide-binding</keyword>
<organism evidence="5 6">
    <name type="scientific">Marivirga aurantiaca</name>
    <dbReference type="NCBI Taxonomy" id="2802615"/>
    <lineage>
        <taxon>Bacteria</taxon>
        <taxon>Pseudomonadati</taxon>
        <taxon>Bacteroidota</taxon>
        <taxon>Cytophagia</taxon>
        <taxon>Cytophagales</taxon>
        <taxon>Marivirgaceae</taxon>
        <taxon>Marivirga</taxon>
    </lineage>
</organism>
<dbReference type="InterPro" id="IPR003593">
    <property type="entry name" value="AAA+_ATPase"/>
</dbReference>
<feature type="domain" description="ABC transporter" evidence="4">
    <location>
        <begin position="2"/>
        <end position="233"/>
    </location>
</feature>
<name>A0A934X1H7_9BACT</name>
<protein>
    <submittedName>
        <fullName evidence="5">ABC transporter ATP-binding protein</fullName>
    </submittedName>
</protein>
<dbReference type="PANTHER" id="PTHR42939:SF1">
    <property type="entry name" value="ABC TRANSPORTER ATP-BINDING PROTEIN ALBC-RELATED"/>
    <property type="match status" value="1"/>
</dbReference>
<dbReference type="PANTHER" id="PTHR42939">
    <property type="entry name" value="ABC TRANSPORTER ATP-BINDING PROTEIN ALBC-RELATED"/>
    <property type="match status" value="1"/>
</dbReference>
<evidence type="ECO:0000259" key="4">
    <source>
        <dbReference type="PROSITE" id="PS50893"/>
    </source>
</evidence>
<dbReference type="Proteomes" id="UP000611723">
    <property type="component" value="Unassembled WGS sequence"/>
</dbReference>
<gene>
    <name evidence="5" type="ORF">JKA74_16240</name>
</gene>
<dbReference type="CDD" id="cd03230">
    <property type="entry name" value="ABC_DR_subfamily_A"/>
    <property type="match status" value="1"/>
</dbReference>
<dbReference type="Pfam" id="PF00005">
    <property type="entry name" value="ABC_tran"/>
    <property type="match status" value="1"/>
</dbReference>
<dbReference type="EMBL" id="JAEQBW010000009">
    <property type="protein sequence ID" value="MBK6266596.1"/>
    <property type="molecule type" value="Genomic_DNA"/>
</dbReference>
<dbReference type="Gene3D" id="3.40.50.300">
    <property type="entry name" value="P-loop containing nucleotide triphosphate hydrolases"/>
    <property type="match status" value="1"/>
</dbReference>
<dbReference type="SMART" id="SM00382">
    <property type="entry name" value="AAA"/>
    <property type="match status" value="1"/>
</dbReference>
<dbReference type="InterPro" id="IPR027417">
    <property type="entry name" value="P-loop_NTPase"/>
</dbReference>
<dbReference type="SUPFAM" id="SSF52540">
    <property type="entry name" value="P-loop containing nucleoside triphosphate hydrolases"/>
    <property type="match status" value="1"/>
</dbReference>
<dbReference type="GO" id="GO:0005524">
    <property type="term" value="F:ATP binding"/>
    <property type="evidence" value="ECO:0007669"/>
    <property type="project" value="UniProtKB-KW"/>
</dbReference>
<evidence type="ECO:0000313" key="5">
    <source>
        <dbReference type="EMBL" id="MBK6266596.1"/>
    </source>
</evidence>
<evidence type="ECO:0000256" key="1">
    <source>
        <dbReference type="ARBA" id="ARBA00022448"/>
    </source>
</evidence>
<evidence type="ECO:0000256" key="2">
    <source>
        <dbReference type="ARBA" id="ARBA00022741"/>
    </source>
</evidence>
<evidence type="ECO:0000313" key="6">
    <source>
        <dbReference type="Proteomes" id="UP000611723"/>
    </source>
</evidence>
<dbReference type="PROSITE" id="PS50893">
    <property type="entry name" value="ABC_TRANSPORTER_2"/>
    <property type="match status" value="1"/>
</dbReference>
<comment type="caution">
    <text evidence="5">The sequence shown here is derived from an EMBL/GenBank/DDBJ whole genome shotgun (WGS) entry which is preliminary data.</text>
</comment>